<dbReference type="PROSITE" id="PS51071">
    <property type="entry name" value="HTH_RPIR"/>
    <property type="match status" value="1"/>
</dbReference>
<dbReference type="InterPro" id="IPR046348">
    <property type="entry name" value="SIS_dom_sf"/>
</dbReference>
<dbReference type="Proteomes" id="UP000824175">
    <property type="component" value="Unassembled WGS sequence"/>
</dbReference>
<dbReference type="InterPro" id="IPR036388">
    <property type="entry name" value="WH-like_DNA-bd_sf"/>
</dbReference>
<dbReference type="SUPFAM" id="SSF53697">
    <property type="entry name" value="SIS domain"/>
    <property type="match status" value="1"/>
</dbReference>
<dbReference type="AlphaFoldDB" id="A0A9D1HQ55"/>
<dbReference type="GO" id="GO:0003677">
    <property type="term" value="F:DNA binding"/>
    <property type="evidence" value="ECO:0007669"/>
    <property type="project" value="InterPro"/>
</dbReference>
<dbReference type="EMBL" id="DVMJ01000045">
    <property type="protein sequence ID" value="HIU13439.1"/>
    <property type="molecule type" value="Genomic_DNA"/>
</dbReference>
<dbReference type="SUPFAM" id="SSF46689">
    <property type="entry name" value="Homeodomain-like"/>
    <property type="match status" value="1"/>
</dbReference>
<evidence type="ECO:0000259" key="1">
    <source>
        <dbReference type="PROSITE" id="PS51071"/>
    </source>
</evidence>
<comment type="caution">
    <text evidence="2">The sequence shown here is derived from an EMBL/GenBank/DDBJ whole genome shotgun (WGS) entry which is preliminary data.</text>
</comment>
<proteinExistence type="predicted"/>
<dbReference type="InterPro" id="IPR047640">
    <property type="entry name" value="RpiR-like"/>
</dbReference>
<evidence type="ECO:0000313" key="2">
    <source>
        <dbReference type="EMBL" id="HIU13439.1"/>
    </source>
</evidence>
<dbReference type="Pfam" id="PF01418">
    <property type="entry name" value="HTH_6"/>
    <property type="match status" value="1"/>
</dbReference>
<reference evidence="2" key="1">
    <citation type="submission" date="2020-10" db="EMBL/GenBank/DDBJ databases">
        <authorList>
            <person name="Gilroy R."/>
        </authorList>
    </citation>
    <scope>NUCLEOTIDE SEQUENCE</scope>
    <source>
        <strain evidence="2">CHK195-11698</strain>
    </source>
</reference>
<dbReference type="GO" id="GO:0097367">
    <property type="term" value="F:carbohydrate derivative binding"/>
    <property type="evidence" value="ECO:0007669"/>
    <property type="project" value="InterPro"/>
</dbReference>
<sequence length="254" mass="28912">MIYPKLPIVFLSTIASEKADATNSQIASYILAHLDEVRDMGIKDMAHQCHVAVSSISRFCKEIGLRDYAELRELLTGTELFFEESSLDVYTRHVQDCIRQVATSIDLSSIKQLCLSIKEHERVAIFGLLKAGTVALNLQVDLLMLGKQVYTQVAYASQMDYLDQTTQADLIVIFSYTGTYFNDEELRAKKKKLNDPEIWMITGEAREYPAYIDHVILFDSNHDQLSHPYQLQFIAGLIAQEYARLSNCVEDEIK</sequence>
<dbReference type="Gene3D" id="1.10.10.10">
    <property type="entry name" value="Winged helix-like DNA-binding domain superfamily/Winged helix DNA-binding domain"/>
    <property type="match status" value="1"/>
</dbReference>
<dbReference type="PANTHER" id="PTHR30514:SF1">
    <property type="entry name" value="HTH-TYPE TRANSCRIPTIONAL REGULATOR HEXR-RELATED"/>
    <property type="match status" value="1"/>
</dbReference>
<dbReference type="GO" id="GO:1901135">
    <property type="term" value="P:carbohydrate derivative metabolic process"/>
    <property type="evidence" value="ECO:0007669"/>
    <property type="project" value="InterPro"/>
</dbReference>
<dbReference type="PANTHER" id="PTHR30514">
    <property type="entry name" value="GLUCOKINASE"/>
    <property type="match status" value="1"/>
</dbReference>
<dbReference type="InterPro" id="IPR009057">
    <property type="entry name" value="Homeodomain-like_sf"/>
</dbReference>
<feature type="domain" description="HTH rpiR-type" evidence="1">
    <location>
        <begin position="6"/>
        <end position="82"/>
    </location>
</feature>
<organism evidence="2 3">
    <name type="scientific">Candidatus Fimiplasma intestinipullorum</name>
    <dbReference type="NCBI Taxonomy" id="2840825"/>
    <lineage>
        <taxon>Bacteria</taxon>
        <taxon>Bacillati</taxon>
        <taxon>Bacillota</taxon>
        <taxon>Clostridia</taxon>
        <taxon>Eubacteriales</taxon>
        <taxon>Candidatus Fimiplasma</taxon>
    </lineage>
</organism>
<gene>
    <name evidence="2" type="ORF">IAD15_05160</name>
</gene>
<evidence type="ECO:0000313" key="3">
    <source>
        <dbReference type="Proteomes" id="UP000824175"/>
    </source>
</evidence>
<dbReference type="GO" id="GO:0003700">
    <property type="term" value="F:DNA-binding transcription factor activity"/>
    <property type="evidence" value="ECO:0007669"/>
    <property type="project" value="InterPro"/>
</dbReference>
<name>A0A9D1HQ55_9FIRM</name>
<protein>
    <submittedName>
        <fullName evidence="2">MurR/RpiR family transcriptional regulator</fullName>
    </submittedName>
</protein>
<reference evidence="2" key="2">
    <citation type="journal article" date="2021" name="PeerJ">
        <title>Extensive microbial diversity within the chicken gut microbiome revealed by metagenomics and culture.</title>
        <authorList>
            <person name="Gilroy R."/>
            <person name="Ravi A."/>
            <person name="Getino M."/>
            <person name="Pursley I."/>
            <person name="Horton D.L."/>
            <person name="Alikhan N.F."/>
            <person name="Baker D."/>
            <person name="Gharbi K."/>
            <person name="Hall N."/>
            <person name="Watson M."/>
            <person name="Adriaenssens E.M."/>
            <person name="Foster-Nyarko E."/>
            <person name="Jarju S."/>
            <person name="Secka A."/>
            <person name="Antonio M."/>
            <person name="Oren A."/>
            <person name="Chaudhuri R.R."/>
            <person name="La Ragione R."/>
            <person name="Hildebrand F."/>
            <person name="Pallen M.J."/>
        </authorList>
    </citation>
    <scope>NUCLEOTIDE SEQUENCE</scope>
    <source>
        <strain evidence="2">CHK195-11698</strain>
    </source>
</reference>
<dbReference type="Gene3D" id="3.40.50.10490">
    <property type="entry name" value="Glucose-6-phosphate isomerase like protein, domain 1"/>
    <property type="match status" value="1"/>
</dbReference>
<accession>A0A9D1HQ55</accession>
<dbReference type="InterPro" id="IPR000281">
    <property type="entry name" value="HTH_RpiR"/>
</dbReference>